<organism evidence="3 4">
    <name type="scientific">Photobacterium leiognathi subsp. mandapamensis</name>
    <name type="common">Photobacterium mandapamensis</name>
    <dbReference type="NCBI Taxonomy" id="48408"/>
    <lineage>
        <taxon>Bacteria</taxon>
        <taxon>Pseudomonadati</taxon>
        <taxon>Pseudomonadota</taxon>
        <taxon>Gammaproteobacteria</taxon>
        <taxon>Vibrionales</taxon>
        <taxon>Vibrionaceae</taxon>
        <taxon>Photobacterium</taxon>
    </lineage>
</organism>
<accession>A0A2T3KUK4</accession>
<comment type="caution">
    <text evidence="3">The sequence shown here is derived from an EMBL/GenBank/DDBJ whole genome shotgun (WGS) entry which is preliminary data.</text>
</comment>
<protein>
    <recommendedName>
        <fullName evidence="2">Putative auto-transporter adhesin head GIN domain-containing protein</fullName>
    </recommendedName>
</protein>
<dbReference type="Pfam" id="PF10988">
    <property type="entry name" value="DUF2807"/>
    <property type="match status" value="1"/>
</dbReference>
<reference evidence="3 4" key="1">
    <citation type="submission" date="2018-03" db="EMBL/GenBank/DDBJ databases">
        <title>Whole genome sequencing of Histamine producing bacteria.</title>
        <authorList>
            <person name="Butler K."/>
        </authorList>
    </citation>
    <scope>NUCLEOTIDE SEQUENCE [LARGE SCALE GENOMIC DNA]</scope>
    <source>
        <strain evidence="3 4">Res.4.1</strain>
    </source>
</reference>
<dbReference type="EMBL" id="PYNS01000012">
    <property type="protein sequence ID" value="PSV10446.1"/>
    <property type="molecule type" value="Genomic_DNA"/>
</dbReference>
<name>A0A2T3KUK4_PHOLD</name>
<evidence type="ECO:0000259" key="2">
    <source>
        <dbReference type="Pfam" id="PF10988"/>
    </source>
</evidence>
<dbReference type="AlphaFoldDB" id="A0A2T3KUK4"/>
<dbReference type="Gene3D" id="2.160.20.120">
    <property type="match status" value="1"/>
</dbReference>
<feature type="signal peptide" evidence="1">
    <location>
        <begin position="1"/>
        <end position="20"/>
    </location>
</feature>
<feature type="domain" description="Putative auto-transporter adhesin head GIN" evidence="2">
    <location>
        <begin position="28"/>
        <end position="168"/>
    </location>
</feature>
<dbReference type="Proteomes" id="UP000240530">
    <property type="component" value="Unassembled WGS sequence"/>
</dbReference>
<keyword evidence="1" id="KW-0732">Signal</keyword>
<evidence type="ECO:0000313" key="4">
    <source>
        <dbReference type="Proteomes" id="UP000240530"/>
    </source>
</evidence>
<gene>
    <name evidence="3" type="ORF">C0W93_12035</name>
</gene>
<feature type="chain" id="PRO_5015492139" description="Putative auto-transporter adhesin head GIN domain-containing protein" evidence="1">
    <location>
        <begin position="21"/>
        <end position="244"/>
    </location>
</feature>
<sequence length="244" mass="26866">MKRLKRLILLCYFCSTSVSATNIYLKQFNEIDSNINNLTINVSCGKLPSISFEGDELENVKLQVYNATLKLYSATEENPKTNIVANVTVAKPLVKMIIENHARVDIDDCAIDTTRFTATLAEKSYAELHGSTTNLDMTLTDNAHAKVNVVAENMTITAFQSSSVDAKKALGKLNLSLMTDSLFELSARVNQVEIDMKEHSIATMCNTVNSTIGGVMEDDSSVVINKKAEAKITTNDNSKITFCY</sequence>
<proteinExistence type="predicted"/>
<evidence type="ECO:0000256" key="1">
    <source>
        <dbReference type="SAM" id="SignalP"/>
    </source>
</evidence>
<dbReference type="RefSeq" id="WP_107185213.1">
    <property type="nucleotide sequence ID" value="NZ_CP131603.1"/>
</dbReference>
<evidence type="ECO:0000313" key="3">
    <source>
        <dbReference type="EMBL" id="PSV10446.1"/>
    </source>
</evidence>
<dbReference type="InterPro" id="IPR021255">
    <property type="entry name" value="DUF2807"/>
</dbReference>